<evidence type="ECO:0000313" key="1">
    <source>
        <dbReference type="EMBL" id="QIG41798.1"/>
    </source>
</evidence>
<evidence type="ECO:0008006" key="3">
    <source>
        <dbReference type="Google" id="ProtNLM"/>
    </source>
</evidence>
<dbReference type="EMBL" id="CP049257">
    <property type="protein sequence ID" value="QIG41798.1"/>
    <property type="molecule type" value="Genomic_DNA"/>
</dbReference>
<name>A0A6G6W8Y3_9ACTN</name>
<dbReference type="RefSeq" id="WP_165228474.1">
    <property type="nucleotide sequence ID" value="NZ_CP049257.1"/>
</dbReference>
<organism evidence="1 2">
    <name type="scientific">Nocardioides anomalus</name>
    <dbReference type="NCBI Taxonomy" id="2712223"/>
    <lineage>
        <taxon>Bacteria</taxon>
        <taxon>Bacillati</taxon>
        <taxon>Actinomycetota</taxon>
        <taxon>Actinomycetes</taxon>
        <taxon>Propionibacteriales</taxon>
        <taxon>Nocardioidaceae</taxon>
        <taxon>Nocardioides</taxon>
    </lineage>
</organism>
<reference evidence="1 2" key="1">
    <citation type="submission" date="2020-02" db="EMBL/GenBank/DDBJ databases">
        <title>Full genome sequence of Nocardioides sp. R-3366.</title>
        <authorList>
            <person name="Im W.-T."/>
        </authorList>
    </citation>
    <scope>NUCLEOTIDE SEQUENCE [LARGE SCALE GENOMIC DNA]</scope>
    <source>
        <strain evidence="1 2">R-3366</strain>
    </source>
</reference>
<evidence type="ECO:0000313" key="2">
    <source>
        <dbReference type="Proteomes" id="UP000502996"/>
    </source>
</evidence>
<keyword evidence="2" id="KW-1185">Reference proteome</keyword>
<proteinExistence type="predicted"/>
<protein>
    <recommendedName>
        <fullName evidence="3">GNAT family N-acetyltransferase</fullName>
    </recommendedName>
</protein>
<dbReference type="AlphaFoldDB" id="A0A6G6W8Y3"/>
<sequence length="53" mass="5796">MKVLLHRRLRALHPGAELVVTANATTNAAMSAVNEQLGYRLVARLLELQKVTG</sequence>
<dbReference type="Proteomes" id="UP000502996">
    <property type="component" value="Chromosome"/>
</dbReference>
<gene>
    <name evidence="1" type="ORF">G5V58_02515</name>
</gene>
<accession>A0A6G6W8Y3</accession>
<dbReference type="KEGG" id="nano:G5V58_02515"/>
<dbReference type="Gene3D" id="3.40.630.30">
    <property type="match status" value="1"/>
</dbReference>